<protein>
    <submittedName>
        <fullName evidence="2">Uncharacterized protein</fullName>
    </submittedName>
</protein>
<keyword evidence="3" id="KW-1185">Reference proteome</keyword>
<evidence type="ECO:0000256" key="1">
    <source>
        <dbReference type="SAM" id="SignalP"/>
    </source>
</evidence>
<dbReference type="AlphaFoldDB" id="A0A5C5XXB1"/>
<dbReference type="RefSeq" id="WP_146391229.1">
    <property type="nucleotide sequence ID" value="NZ_SJPK01000004.1"/>
</dbReference>
<dbReference type="OrthoDB" id="283936at2"/>
<name>A0A5C5XXB1_9BACT</name>
<accession>A0A5C5XXB1</accession>
<sequence length="180" mass="17694" precursor="true">MSSKTISSRFLTRSLAMTVAVACGVSLSSAAQAQMATGSGCTNCGTSAPVVSSAPVYGSAATTQYSQPVSTQSYPATSCCGGSTASHASVGSSCSGYSSKRHCGSSKRRCHSSRRSVVSYSQPRSSCGSTYSSTPVYSGGCGGSGSASYTTVSSYPSGGVVSQGTPVMQTGAGCVGGNCP</sequence>
<proteinExistence type="predicted"/>
<keyword evidence="1" id="KW-0732">Signal</keyword>
<dbReference type="Proteomes" id="UP000318053">
    <property type="component" value="Unassembled WGS sequence"/>
</dbReference>
<reference evidence="2 3" key="1">
    <citation type="submission" date="2019-02" db="EMBL/GenBank/DDBJ databases">
        <title>Deep-cultivation of Planctomycetes and their phenomic and genomic characterization uncovers novel biology.</title>
        <authorList>
            <person name="Wiegand S."/>
            <person name="Jogler M."/>
            <person name="Boedeker C."/>
            <person name="Pinto D."/>
            <person name="Vollmers J."/>
            <person name="Rivas-Marin E."/>
            <person name="Kohn T."/>
            <person name="Peeters S.H."/>
            <person name="Heuer A."/>
            <person name="Rast P."/>
            <person name="Oberbeckmann S."/>
            <person name="Bunk B."/>
            <person name="Jeske O."/>
            <person name="Meyerdierks A."/>
            <person name="Storesund J.E."/>
            <person name="Kallscheuer N."/>
            <person name="Luecker S."/>
            <person name="Lage O.M."/>
            <person name="Pohl T."/>
            <person name="Merkel B.J."/>
            <person name="Hornburger P."/>
            <person name="Mueller R.-W."/>
            <person name="Bruemmer F."/>
            <person name="Labrenz M."/>
            <person name="Spormann A.M."/>
            <person name="Op Den Camp H."/>
            <person name="Overmann J."/>
            <person name="Amann R."/>
            <person name="Jetten M.S.M."/>
            <person name="Mascher T."/>
            <person name="Medema M.H."/>
            <person name="Devos D.P."/>
            <person name="Kaster A.-K."/>
            <person name="Ovreas L."/>
            <person name="Rohde M."/>
            <person name="Galperin M.Y."/>
            <person name="Jogler C."/>
        </authorList>
    </citation>
    <scope>NUCLEOTIDE SEQUENCE [LARGE SCALE GENOMIC DNA]</scope>
    <source>
        <strain evidence="2 3">CA85</strain>
    </source>
</reference>
<feature type="chain" id="PRO_5022857140" evidence="1">
    <location>
        <begin position="34"/>
        <end position="180"/>
    </location>
</feature>
<gene>
    <name evidence="2" type="ORF">CA85_21880</name>
</gene>
<evidence type="ECO:0000313" key="2">
    <source>
        <dbReference type="EMBL" id="TWT67338.1"/>
    </source>
</evidence>
<evidence type="ECO:0000313" key="3">
    <source>
        <dbReference type="Proteomes" id="UP000318053"/>
    </source>
</evidence>
<organism evidence="2 3">
    <name type="scientific">Allorhodopirellula solitaria</name>
    <dbReference type="NCBI Taxonomy" id="2527987"/>
    <lineage>
        <taxon>Bacteria</taxon>
        <taxon>Pseudomonadati</taxon>
        <taxon>Planctomycetota</taxon>
        <taxon>Planctomycetia</taxon>
        <taxon>Pirellulales</taxon>
        <taxon>Pirellulaceae</taxon>
        <taxon>Allorhodopirellula</taxon>
    </lineage>
</organism>
<feature type="signal peptide" evidence="1">
    <location>
        <begin position="1"/>
        <end position="33"/>
    </location>
</feature>
<dbReference type="EMBL" id="SJPK01000004">
    <property type="protein sequence ID" value="TWT67338.1"/>
    <property type="molecule type" value="Genomic_DNA"/>
</dbReference>
<comment type="caution">
    <text evidence="2">The sequence shown here is derived from an EMBL/GenBank/DDBJ whole genome shotgun (WGS) entry which is preliminary data.</text>
</comment>